<dbReference type="AlphaFoldDB" id="A0A6M3JWU1"/>
<dbReference type="InterPro" id="IPR056209">
    <property type="entry name" value="SU10_adaptor"/>
</dbReference>
<organism evidence="2">
    <name type="scientific">viral metagenome</name>
    <dbReference type="NCBI Taxonomy" id="1070528"/>
    <lineage>
        <taxon>unclassified sequences</taxon>
        <taxon>metagenomes</taxon>
        <taxon>organismal metagenomes</taxon>
    </lineage>
</organism>
<dbReference type="EMBL" id="MT142101">
    <property type="protein sequence ID" value="QJA74493.1"/>
    <property type="molecule type" value="Genomic_DNA"/>
</dbReference>
<accession>A0A6M3JWU1</accession>
<reference evidence="2" key="1">
    <citation type="submission" date="2020-03" db="EMBL/GenBank/DDBJ databases">
        <title>The deep terrestrial virosphere.</title>
        <authorList>
            <person name="Holmfeldt K."/>
            <person name="Nilsson E."/>
            <person name="Simone D."/>
            <person name="Lopez-Fernandez M."/>
            <person name="Wu X."/>
            <person name="de Brujin I."/>
            <person name="Lundin D."/>
            <person name="Andersson A."/>
            <person name="Bertilsson S."/>
            <person name="Dopson M."/>
        </authorList>
    </citation>
    <scope>NUCLEOTIDE SEQUENCE</scope>
    <source>
        <strain evidence="2">MM415A01992</strain>
        <strain evidence="1">MM415B01680</strain>
    </source>
</reference>
<evidence type="ECO:0000313" key="1">
    <source>
        <dbReference type="EMBL" id="QJA57238.1"/>
    </source>
</evidence>
<gene>
    <name evidence="2" type="ORF">MM415A01992_0012</name>
    <name evidence="1" type="ORF">MM415B01680_0007</name>
</gene>
<evidence type="ECO:0000313" key="2">
    <source>
        <dbReference type="EMBL" id="QJA74493.1"/>
    </source>
</evidence>
<dbReference type="EMBL" id="MT141262">
    <property type="protein sequence ID" value="QJA57238.1"/>
    <property type="molecule type" value="Genomic_DNA"/>
</dbReference>
<protein>
    <submittedName>
        <fullName evidence="2">Uncharacterized protein</fullName>
    </submittedName>
</protein>
<name>A0A6M3JWU1_9ZZZZ</name>
<sequence length="254" mass="29029">MALTRRELINEIAANLAEPNLDPRIETWLDIGLERLNRHYDFRDSLQITTISDATTADTETYDVEDDWSLTGFKHFYDLRLMDGVMSRKLHQRLARRHDELHPDASVEATGRPEFYTLFGKTIILNPIPDDAYDVKAKWVRWLYWKNSAGTHLTAPVDTAYLEVTHCDDLLIALCTARGFQGMRGELAMAEATKWHRIWTGLLDEAIQAEEMMPDFDMRRVPWFAERGSVAGSSAEEWSVVLGELGYGQGGYGE</sequence>
<dbReference type="Pfam" id="PF24175">
    <property type="entry name" value="SU10_adaptor"/>
    <property type="match status" value="1"/>
</dbReference>
<proteinExistence type="predicted"/>